<proteinExistence type="predicted"/>
<protein>
    <submittedName>
        <fullName evidence="1">Uncharacterized protein</fullName>
    </submittedName>
</protein>
<dbReference type="EMBL" id="LR797165">
    <property type="protein sequence ID" value="CAB4191247.1"/>
    <property type="molecule type" value="Genomic_DNA"/>
</dbReference>
<sequence length="128" mass="12919">MAAVGVAGSTFIVELGTPAVAYTDQVTTGTVTTTPTITRTKTLGDVNFSQTDLNSTVSLNFLFDENTGMYDALQTAAAAGTALALVVSTTAGGSWTGAAMHIDSVDISIDAANVATCTASFQGNVVFA</sequence>
<reference evidence="1" key="1">
    <citation type="submission" date="2020-05" db="EMBL/GenBank/DDBJ databases">
        <authorList>
            <person name="Chiriac C."/>
            <person name="Salcher M."/>
            <person name="Ghai R."/>
            <person name="Kavagutti S V."/>
        </authorList>
    </citation>
    <scope>NUCLEOTIDE SEQUENCE</scope>
</reference>
<organism evidence="1">
    <name type="scientific">uncultured Caudovirales phage</name>
    <dbReference type="NCBI Taxonomy" id="2100421"/>
    <lineage>
        <taxon>Viruses</taxon>
        <taxon>Duplodnaviria</taxon>
        <taxon>Heunggongvirae</taxon>
        <taxon>Uroviricota</taxon>
        <taxon>Caudoviricetes</taxon>
        <taxon>Peduoviridae</taxon>
        <taxon>Maltschvirus</taxon>
        <taxon>Maltschvirus maltsch</taxon>
    </lineage>
</organism>
<evidence type="ECO:0000313" key="1">
    <source>
        <dbReference type="EMBL" id="CAB4191247.1"/>
    </source>
</evidence>
<name>A0A6J5RA44_9CAUD</name>
<accession>A0A6J5RA44</accession>
<gene>
    <name evidence="1" type="ORF">UFOVP1213_15</name>
</gene>